<accession>F7WYV7</accession>
<reference evidence="16 17" key="1">
    <citation type="journal article" date="2011" name="Appl. Environ. Microbiol.">
        <title>The genome of Buchnera aphidicola from the aphid Cinara tujafilina provides new clues about the evolutionary history of metabolic losses in bacterial endosymbionts.</title>
        <authorList>
            <person name="Lamelas A."/>
            <person name="Gosalbes M.J."/>
            <person name="Moya A."/>
            <person name="Latorre A."/>
        </authorList>
    </citation>
    <scope>NUCLEOTIDE SEQUENCE [LARGE SCALE GENOMIC DNA]</scope>
    <source>
        <strain evidence="17">Cinara tujafilina</strain>
    </source>
</reference>
<evidence type="ECO:0000256" key="7">
    <source>
        <dbReference type="ARBA" id="ARBA00022927"/>
    </source>
</evidence>
<keyword evidence="10 13" id="KW-0143">Chaperone</keyword>
<evidence type="ECO:0000259" key="14">
    <source>
        <dbReference type="Pfam" id="PF02096"/>
    </source>
</evidence>
<dbReference type="Pfam" id="PF14849">
    <property type="entry name" value="YidC_periplas"/>
    <property type="match status" value="1"/>
</dbReference>
<sequence length="546" mass="64011">MRISMINCRYYGRLLLLFLLFFLYFYRFFSKKSIYISKKNSVFHEYIKNFSKISPDQEKSQLINVKTDVLSLDINLLGGNIECAELLNYKKSLNSSEFFTLLNNKKFFYKTNSGILVKKNSNHIGKNSKIFYFVSSVINKLKENQNKIKVCLTSREKNGISHKKVFILTRGSYAVEIKHYIFNRTNKTIDVVVFGELQQNPALIKSYNILQGLFNLQMFRGISYSTDANKYVKVSFNKLKDIVDVVVKTTQGWIAMQQQYFLTAWVPKFSSSYTIYLHKIFDYFISIGFLSDNKRIAPHSSYVTSSTIWIGPNLQKHISLLSKNTSCMMDYGWLWFISKPLFQLLSFFYNIFKNWGISIILITCFIKTMTYSLTKSQYLATIKIKTLQHKVEAIKEKFFNDTEKIHKEILLLYKNENINPLSGFMPTLIQMPIFLALYYVLISAIELRHAPFLWWIQDLSSYDPYFILPLLTGFSILGMQISNEVNQESLPDNKFLIFFSVLSSLFFLWFPAGLVLYYLVNNVVTIIQQHFIKKFFVNNIDKKYNT</sequence>
<name>F7WYV7_9GAMM</name>
<dbReference type="InterPro" id="IPR038221">
    <property type="entry name" value="YidC_periplasmic_sf"/>
</dbReference>
<organism evidence="16 17">
    <name type="scientific">Buchnera aphidicola</name>
    <name type="common">Cinara tujafilina</name>
    <dbReference type="NCBI Taxonomy" id="261317"/>
    <lineage>
        <taxon>Bacteria</taxon>
        <taxon>Pseudomonadati</taxon>
        <taxon>Pseudomonadota</taxon>
        <taxon>Gammaproteobacteria</taxon>
        <taxon>Enterobacterales</taxon>
        <taxon>Erwiniaceae</taxon>
        <taxon>Buchnera</taxon>
    </lineage>
</organism>
<evidence type="ECO:0000256" key="1">
    <source>
        <dbReference type="ARBA" id="ARBA00004429"/>
    </source>
</evidence>
<dbReference type="Gene3D" id="2.70.98.90">
    <property type="match status" value="1"/>
</dbReference>
<keyword evidence="9 13" id="KW-0472">Membrane</keyword>
<dbReference type="PRINTS" id="PR00701">
    <property type="entry name" value="60KDINNERMP"/>
</dbReference>
<evidence type="ECO:0000256" key="4">
    <source>
        <dbReference type="ARBA" id="ARBA00022448"/>
    </source>
</evidence>
<feature type="transmembrane region" description="Helical" evidence="13">
    <location>
        <begin position="465"/>
        <end position="483"/>
    </location>
</feature>
<dbReference type="Pfam" id="PF02096">
    <property type="entry name" value="60KD_IMP"/>
    <property type="match status" value="1"/>
</dbReference>
<comment type="subunit">
    <text evidence="13">Interacts with the Sec translocase complex via SecD. Specifically interacts with transmembrane segments of nascent integral membrane proteins during membrane integration.</text>
</comment>
<dbReference type="GO" id="GO:0015031">
    <property type="term" value="P:protein transport"/>
    <property type="evidence" value="ECO:0007669"/>
    <property type="project" value="UniProtKB-KW"/>
</dbReference>
<feature type="domain" description="Membrane insertase YidC/Oxa/ALB C-terminal" evidence="14">
    <location>
        <begin position="355"/>
        <end position="534"/>
    </location>
</feature>
<dbReference type="AlphaFoldDB" id="F7WYV7"/>
<evidence type="ECO:0000256" key="2">
    <source>
        <dbReference type="ARBA" id="ARBA00010527"/>
    </source>
</evidence>
<dbReference type="CDD" id="cd19961">
    <property type="entry name" value="EcYidC-like_peri"/>
    <property type="match status" value="1"/>
</dbReference>
<dbReference type="InterPro" id="IPR028055">
    <property type="entry name" value="YidC/Oxa/ALB_C"/>
</dbReference>
<feature type="transmembrane region" description="Helical" evidence="13">
    <location>
        <begin position="424"/>
        <end position="445"/>
    </location>
</feature>
<keyword evidence="6 13" id="KW-0812">Transmembrane</keyword>
<feature type="transmembrane region" description="Helical" evidence="13">
    <location>
        <begin position="495"/>
        <end position="520"/>
    </location>
</feature>
<evidence type="ECO:0000313" key="17">
    <source>
        <dbReference type="Proteomes" id="UP000006811"/>
    </source>
</evidence>
<evidence type="ECO:0000256" key="12">
    <source>
        <dbReference type="ARBA" id="ARBA00033342"/>
    </source>
</evidence>
<dbReference type="Proteomes" id="UP000006811">
    <property type="component" value="Chromosome"/>
</dbReference>
<dbReference type="NCBIfam" id="TIGR03593">
    <property type="entry name" value="yidC_nterm"/>
    <property type="match status" value="1"/>
</dbReference>
<evidence type="ECO:0000256" key="5">
    <source>
        <dbReference type="ARBA" id="ARBA00022475"/>
    </source>
</evidence>
<dbReference type="PANTHER" id="PTHR12428:SF65">
    <property type="entry name" value="CYTOCHROME C OXIDASE ASSEMBLY PROTEIN COX18, MITOCHONDRIAL"/>
    <property type="match status" value="1"/>
</dbReference>
<evidence type="ECO:0000256" key="9">
    <source>
        <dbReference type="ARBA" id="ARBA00023136"/>
    </source>
</evidence>
<dbReference type="CDD" id="cd20070">
    <property type="entry name" value="5TM_YidC_Alb3"/>
    <property type="match status" value="1"/>
</dbReference>
<evidence type="ECO:0000256" key="6">
    <source>
        <dbReference type="ARBA" id="ARBA00022692"/>
    </source>
</evidence>
<dbReference type="PANTHER" id="PTHR12428">
    <property type="entry name" value="OXA1"/>
    <property type="match status" value="1"/>
</dbReference>
<dbReference type="EMBL" id="CP001817">
    <property type="protein sequence ID" value="AEH39607.1"/>
    <property type="molecule type" value="Genomic_DNA"/>
</dbReference>
<evidence type="ECO:0000256" key="11">
    <source>
        <dbReference type="ARBA" id="ARBA00033245"/>
    </source>
</evidence>
<keyword evidence="4 13" id="KW-0813">Transport</keyword>
<evidence type="ECO:0000256" key="8">
    <source>
        <dbReference type="ARBA" id="ARBA00022989"/>
    </source>
</evidence>
<evidence type="ECO:0000256" key="10">
    <source>
        <dbReference type="ARBA" id="ARBA00023186"/>
    </source>
</evidence>
<keyword evidence="17" id="KW-1185">Reference proteome</keyword>
<feature type="domain" description="Membrane insertase YidC N-terminal" evidence="15">
    <location>
        <begin position="63"/>
        <end position="344"/>
    </location>
</feature>
<dbReference type="GO" id="GO:0051205">
    <property type="term" value="P:protein insertion into membrane"/>
    <property type="evidence" value="ECO:0007669"/>
    <property type="project" value="TreeGrafter"/>
</dbReference>
<dbReference type="NCBIfam" id="TIGR03592">
    <property type="entry name" value="yidC_oxa1_cterm"/>
    <property type="match status" value="1"/>
</dbReference>
<dbReference type="PRINTS" id="PR01900">
    <property type="entry name" value="YIDCPROTEIN"/>
</dbReference>
<dbReference type="GO" id="GO:0032977">
    <property type="term" value="F:membrane insertase activity"/>
    <property type="evidence" value="ECO:0007669"/>
    <property type="project" value="InterPro"/>
</dbReference>
<comment type="subcellular location">
    <subcellularLocation>
        <location evidence="1">Cell inner membrane</location>
        <topology evidence="1">Multi-pass membrane protein</topology>
    </subcellularLocation>
    <subcellularLocation>
        <location evidence="13">Cell membrane</location>
        <topology evidence="13">Multi-pass membrane protein</topology>
    </subcellularLocation>
</comment>
<dbReference type="InterPro" id="IPR001708">
    <property type="entry name" value="YidC/ALB3/OXA1/COX18"/>
</dbReference>
<dbReference type="InterPro" id="IPR047196">
    <property type="entry name" value="YidC_ALB_C"/>
</dbReference>
<keyword evidence="5 13" id="KW-1003">Cell membrane</keyword>
<protein>
    <recommendedName>
        <fullName evidence="3 13">Membrane protein insertase YidC</fullName>
    </recommendedName>
    <alternativeName>
        <fullName evidence="12 13">Foldase YidC</fullName>
    </alternativeName>
    <alternativeName>
        <fullName evidence="11 13">Membrane integrase YidC</fullName>
    </alternativeName>
    <alternativeName>
        <fullName evidence="13">Membrane protein YidC</fullName>
    </alternativeName>
</protein>
<dbReference type="KEGG" id="baj:BCTU_007"/>
<gene>
    <name evidence="13 16" type="primary">yidC</name>
    <name evidence="16" type="ORF">BCTU_007</name>
</gene>
<dbReference type="eggNOG" id="COG0706">
    <property type="taxonomic scope" value="Bacteria"/>
</dbReference>
<evidence type="ECO:0000256" key="13">
    <source>
        <dbReference type="HAMAP-Rule" id="MF_01810"/>
    </source>
</evidence>
<comment type="function">
    <text evidence="13">Required for the insertion and/or proper folding and/or complex formation of integral membrane proteins into the membrane. Involved in integration of membrane proteins that insert both dependently and independently of the Sec translocase complex, as well as at least some lipoproteins. Aids folding of multispanning membrane proteins.</text>
</comment>
<evidence type="ECO:0000313" key="16">
    <source>
        <dbReference type="EMBL" id="AEH39607.1"/>
    </source>
</evidence>
<dbReference type="STRING" id="261317.BCTU_007"/>
<dbReference type="HOGENOM" id="CLU_016535_3_0_6"/>
<dbReference type="InterPro" id="IPR028053">
    <property type="entry name" value="Membr_insert_YidC_N"/>
</dbReference>
<dbReference type="GO" id="GO:0005886">
    <property type="term" value="C:plasma membrane"/>
    <property type="evidence" value="ECO:0007669"/>
    <property type="project" value="UniProtKB-SubCell"/>
</dbReference>
<dbReference type="HAMAP" id="MF_01810">
    <property type="entry name" value="YidC_type1"/>
    <property type="match status" value="1"/>
</dbReference>
<evidence type="ECO:0000256" key="3">
    <source>
        <dbReference type="ARBA" id="ARBA00015325"/>
    </source>
</evidence>
<dbReference type="InterPro" id="IPR019998">
    <property type="entry name" value="Membr_insert_YidC"/>
</dbReference>
<comment type="similarity">
    <text evidence="2 13">Belongs to the OXA1/ALB3/YidC family. Type 1 subfamily.</text>
</comment>
<evidence type="ECO:0000259" key="15">
    <source>
        <dbReference type="Pfam" id="PF14849"/>
    </source>
</evidence>
<proteinExistence type="inferred from homology"/>
<keyword evidence="7 13" id="KW-0653">Protein transport</keyword>
<feature type="transmembrane region" description="Helical" evidence="13">
    <location>
        <begin position="347"/>
        <end position="366"/>
    </location>
</feature>
<keyword evidence="8 13" id="KW-1133">Transmembrane helix</keyword>